<dbReference type="RefSeq" id="WP_051292378.1">
    <property type="nucleotide sequence ID" value="NZ_BJYF01000025.1"/>
</dbReference>
<evidence type="ECO:0000313" key="3">
    <source>
        <dbReference type="Proteomes" id="UP000321635"/>
    </source>
</evidence>
<dbReference type="InterPro" id="IPR023346">
    <property type="entry name" value="Lysozyme-like_dom_sf"/>
</dbReference>
<accession>A0A511XDS2</accession>
<organism evidence="2 3">
    <name type="scientific">Acetobacter nitrogenifigens DSM 23921 = NBRC 105050</name>
    <dbReference type="NCBI Taxonomy" id="1120919"/>
    <lineage>
        <taxon>Bacteria</taxon>
        <taxon>Pseudomonadati</taxon>
        <taxon>Pseudomonadota</taxon>
        <taxon>Alphaproteobacteria</taxon>
        <taxon>Acetobacterales</taxon>
        <taxon>Acetobacteraceae</taxon>
        <taxon>Acetobacter</taxon>
    </lineage>
</organism>
<dbReference type="AlphaFoldDB" id="A0A511XDS2"/>
<sequence length="124" mass="13819">MFGGGLFSDMTKHPNTQNSRWGRQSTAAGAYMFVYPTWLEAYNKGVVRDFTPASQDKLAWWKIGKRGAQATVCNGKESLDMAFKLLRAEWASLPGATQNQVSIGQAKKQYDLYISQFSQSAIGR</sequence>
<feature type="region of interest" description="Disordered" evidence="1">
    <location>
        <begin position="1"/>
        <end position="21"/>
    </location>
</feature>
<dbReference type="STRING" id="1120919.GCA_000429165_03089"/>
<protein>
    <recommendedName>
        <fullName evidence="4">Lysozyme</fullName>
    </recommendedName>
</protein>
<dbReference type="EMBL" id="BJYF01000025">
    <property type="protein sequence ID" value="GEN61098.1"/>
    <property type="molecule type" value="Genomic_DNA"/>
</dbReference>
<reference evidence="2 3" key="1">
    <citation type="submission" date="2019-07" db="EMBL/GenBank/DDBJ databases">
        <title>Whole genome shotgun sequence of Acetobacter nitrogenifigens NBRC 105050.</title>
        <authorList>
            <person name="Hosoyama A."/>
            <person name="Uohara A."/>
            <person name="Ohji S."/>
            <person name="Ichikawa N."/>
        </authorList>
    </citation>
    <scope>NUCLEOTIDE SEQUENCE [LARGE SCALE GENOMIC DNA]</scope>
    <source>
        <strain evidence="2 3">NBRC 105050</strain>
    </source>
</reference>
<dbReference type="SUPFAM" id="SSF53955">
    <property type="entry name" value="Lysozyme-like"/>
    <property type="match status" value="1"/>
</dbReference>
<proteinExistence type="predicted"/>
<keyword evidence="3" id="KW-1185">Reference proteome</keyword>
<gene>
    <name evidence="2" type="ORF">ANI02nite_29820</name>
</gene>
<evidence type="ECO:0000256" key="1">
    <source>
        <dbReference type="SAM" id="MobiDB-lite"/>
    </source>
</evidence>
<evidence type="ECO:0000313" key="2">
    <source>
        <dbReference type="EMBL" id="GEN61098.1"/>
    </source>
</evidence>
<dbReference type="Proteomes" id="UP000321635">
    <property type="component" value="Unassembled WGS sequence"/>
</dbReference>
<evidence type="ECO:0008006" key="4">
    <source>
        <dbReference type="Google" id="ProtNLM"/>
    </source>
</evidence>
<name>A0A511XDS2_9PROT</name>
<comment type="caution">
    <text evidence="2">The sequence shown here is derived from an EMBL/GenBank/DDBJ whole genome shotgun (WGS) entry which is preliminary data.</text>
</comment>
<dbReference type="Gene3D" id="1.10.530.10">
    <property type="match status" value="1"/>
</dbReference>